<protein>
    <submittedName>
        <fullName evidence="3">Cysteine-rich CPCC</fullName>
    </submittedName>
</protein>
<name>A0A098AVR8_DESHA</name>
<dbReference type="InterPro" id="IPR025983">
    <property type="entry name" value="Cys_rich_CPCC"/>
</dbReference>
<evidence type="ECO:0000313" key="3">
    <source>
        <dbReference type="EMBL" id="CDX00688.1"/>
    </source>
</evidence>
<gene>
    <name evidence="3" type="ORF">DPCES_0801</name>
</gene>
<accession>A0A098AVR8</accession>
<feature type="region of interest" description="Disordered" evidence="1">
    <location>
        <begin position="86"/>
        <end position="113"/>
    </location>
</feature>
<feature type="domain" description="Cysteine-rich CPCC" evidence="2">
    <location>
        <begin position="56"/>
        <end position="108"/>
    </location>
</feature>
<evidence type="ECO:0000259" key="2">
    <source>
        <dbReference type="Pfam" id="PF14206"/>
    </source>
</evidence>
<dbReference type="EMBL" id="LK996017">
    <property type="protein sequence ID" value="CDX00688.1"/>
    <property type="molecule type" value="Genomic_DNA"/>
</dbReference>
<organism evidence="3">
    <name type="scientific">Desulfitobacterium hafniense</name>
    <name type="common">Desulfitobacterium frappieri</name>
    <dbReference type="NCBI Taxonomy" id="49338"/>
    <lineage>
        <taxon>Bacteria</taxon>
        <taxon>Bacillati</taxon>
        <taxon>Bacillota</taxon>
        <taxon>Clostridia</taxon>
        <taxon>Eubacteriales</taxon>
        <taxon>Desulfitobacteriaceae</taxon>
        <taxon>Desulfitobacterium</taxon>
    </lineage>
</organism>
<reference evidence="3" key="1">
    <citation type="submission" date="2014-07" db="EMBL/GenBank/DDBJ databases">
        <authorList>
            <person name="Hornung V.Bastian."/>
        </authorList>
    </citation>
    <scope>NUCLEOTIDE SEQUENCE</scope>
    <source>
        <strain evidence="3">PCE-S</strain>
    </source>
</reference>
<proteinExistence type="predicted"/>
<dbReference type="Pfam" id="PF14206">
    <property type="entry name" value="Cys_rich_CPCC"/>
    <property type="match status" value="1"/>
</dbReference>
<dbReference type="AlphaFoldDB" id="A0A098AVR8"/>
<sequence>MGGRGLHSGVVARQTTIYDQIERQEIADIIQESKRQREALADGGGGGITPPSLFKKCACCGEYTIPVKTKYETCLTCGWIDDPYQNGHPESLDGKNPLSLKQAREEFRARRLG</sequence>
<dbReference type="PATRIC" id="fig|49338.4.peg.860"/>
<feature type="compositionally biased region" description="Basic and acidic residues" evidence="1">
    <location>
        <begin position="102"/>
        <end position="113"/>
    </location>
</feature>
<evidence type="ECO:0000256" key="1">
    <source>
        <dbReference type="SAM" id="MobiDB-lite"/>
    </source>
</evidence>
<dbReference type="RefSeq" id="WP_015942920.1">
    <property type="nucleotide sequence ID" value="NZ_LK996017.1"/>
</dbReference>